<reference evidence="6" key="1">
    <citation type="submission" date="2022-12" db="EMBL/GenBank/DDBJ databases">
        <authorList>
            <person name="Uljanovas D."/>
        </authorList>
    </citation>
    <scope>NUCLEOTIDE SEQUENCE</scope>
    <source>
        <strain evidence="6">RCM69</strain>
    </source>
</reference>
<evidence type="ECO:0000256" key="5">
    <source>
        <dbReference type="SAM" id="Phobius"/>
    </source>
</evidence>
<reference evidence="6" key="2">
    <citation type="journal article" date="2023" name="Microorganisms">
        <title>Genomic Characterization of Arcobacter butzleri Strains Isolated from Various Sources in Lithuania.</title>
        <authorList>
            <person name="Uljanovas D."/>
            <person name="Golz G."/>
            <person name="Fleischmann S."/>
            <person name="Kudirkiene E."/>
            <person name="Kasetiene N."/>
            <person name="Grineviciene A."/>
            <person name="Tamuleviciene E."/>
            <person name="Aksomaitiene J."/>
            <person name="Alter T."/>
            <person name="Malakauskas M."/>
        </authorList>
    </citation>
    <scope>NUCLEOTIDE SEQUENCE</scope>
    <source>
        <strain evidence="6">RCM69</strain>
    </source>
</reference>
<dbReference type="NCBIfam" id="NF010395">
    <property type="entry name" value="PRK13823.1"/>
    <property type="match status" value="1"/>
</dbReference>
<keyword evidence="4 5" id="KW-0472">Membrane</keyword>
<dbReference type="InterPro" id="IPR007792">
    <property type="entry name" value="T4SS_VirB3/TrbD/AvhB"/>
</dbReference>
<keyword evidence="3 5" id="KW-1133">Transmembrane helix</keyword>
<comment type="subcellular location">
    <subcellularLocation>
        <location evidence="1">Membrane</location>
    </subcellularLocation>
</comment>
<evidence type="ECO:0000313" key="6">
    <source>
        <dbReference type="EMBL" id="MDN5069410.1"/>
    </source>
</evidence>
<dbReference type="RefSeq" id="WP_301371788.1">
    <property type="nucleotide sequence ID" value="NZ_JAPZCX010000001.1"/>
</dbReference>
<protein>
    <submittedName>
        <fullName evidence="6">Conjugal transfer protein TrbD</fullName>
    </submittedName>
</protein>
<dbReference type="GO" id="GO:0016020">
    <property type="term" value="C:membrane"/>
    <property type="evidence" value="ECO:0007669"/>
    <property type="project" value="UniProtKB-SubCell"/>
</dbReference>
<name>A0AAW7PUM7_9BACT</name>
<dbReference type="AlphaFoldDB" id="A0AAW7PUM7"/>
<feature type="transmembrane region" description="Helical" evidence="5">
    <location>
        <begin position="30"/>
        <end position="60"/>
    </location>
</feature>
<evidence type="ECO:0000256" key="2">
    <source>
        <dbReference type="ARBA" id="ARBA00022692"/>
    </source>
</evidence>
<dbReference type="Proteomes" id="UP001170288">
    <property type="component" value="Unassembled WGS sequence"/>
</dbReference>
<dbReference type="EMBL" id="JAPZCX010000001">
    <property type="protein sequence ID" value="MDN5069410.1"/>
    <property type="molecule type" value="Genomic_DNA"/>
</dbReference>
<dbReference type="Pfam" id="PF05101">
    <property type="entry name" value="VirB3"/>
    <property type="match status" value="1"/>
</dbReference>
<evidence type="ECO:0000313" key="7">
    <source>
        <dbReference type="Proteomes" id="UP001170288"/>
    </source>
</evidence>
<accession>A0AAW7PUM7</accession>
<gene>
    <name evidence="6" type="primary">trbD</name>
    <name evidence="6" type="ORF">O8C76_00015</name>
</gene>
<evidence type="ECO:0000256" key="1">
    <source>
        <dbReference type="ARBA" id="ARBA00004370"/>
    </source>
</evidence>
<organism evidence="6 7">
    <name type="scientific">Aliarcobacter butzleri</name>
    <dbReference type="NCBI Taxonomy" id="28197"/>
    <lineage>
        <taxon>Bacteria</taxon>
        <taxon>Pseudomonadati</taxon>
        <taxon>Campylobacterota</taxon>
        <taxon>Epsilonproteobacteria</taxon>
        <taxon>Campylobacterales</taxon>
        <taxon>Arcobacteraceae</taxon>
        <taxon>Aliarcobacter</taxon>
    </lineage>
</organism>
<evidence type="ECO:0000256" key="4">
    <source>
        <dbReference type="ARBA" id="ARBA00023136"/>
    </source>
</evidence>
<comment type="caution">
    <text evidence="6">The sequence shown here is derived from an EMBL/GenBank/DDBJ whole genome shotgun (WGS) entry which is preliminary data.</text>
</comment>
<evidence type="ECO:0000256" key="3">
    <source>
        <dbReference type="ARBA" id="ARBA00022989"/>
    </source>
</evidence>
<sequence length="98" mass="11423">MTQNKDTLLRADFYSALNKPNLIFGADRELILMTGVISFGLFFTGLTWITTITAIFLFLVNGFFLRLMAKADPLMRYIFIRQVKYKKFYFARSTPFAE</sequence>
<keyword evidence="2 5" id="KW-0812">Transmembrane</keyword>
<proteinExistence type="predicted"/>